<sequence length="586" mass="57955">MITGAELGSPAGEGSAFPLDTAGAEPVFVRGTFGGAPAPDGDTGREEVVEPGNGTEPTSDKEPVPEGDAPLEGELDGVRPTGLDRDPDIEGGPAPAEEPEAGGVPVLPEEEVTPWDVGVTNEVPVLNEKPTSGNELRLVGRPGFVEEADAENAVGAEDGPALEGEPAPGGVNPVEGDAATVGLTEADIDPEAGGEPAPGAIPVIDEGTPPEAETGLEAELGKGTGPEPEPKTDPVGSGPKSEPVFTAVVDVTVDVLTTGKGDVTAEAEADSDAEVGADGTPDPVNEKTLEAVSWTDGDMEAELAGNPEAVTEPVPAVDPDAVVIEVTVSGAPPELCNDESAPEGAETDADSESGVGATDGLLPVSNGALEVPAEPEPITDSRLDRDGPGVEPSAVTVTTEGRGNAVDGSLPVSVGTPGVAAELEAITEPGVDGGTAGIDPAAVTVTTEAGDAPTDGLPSVADGATADPKLLLESGGKDDAPVEAPAVTVTIQVDDTSEDESLPVPGEVLAELEVLPDPGVDGAAPEVVVPAGTTVGATDDSVKVTAGVCLEMVLETGTGPDSTPLVGDTLIDEPEKAVMTSVGLVE</sequence>
<comment type="caution">
    <text evidence="2">The sequence shown here is derived from an EMBL/GenBank/DDBJ whole genome shotgun (WGS) entry which is preliminary data.</text>
</comment>
<name>A0A420Y079_9PEZI</name>
<feature type="region of interest" description="Disordered" evidence="1">
    <location>
        <begin position="153"/>
        <end position="242"/>
    </location>
</feature>
<feature type="compositionally biased region" description="Acidic residues" evidence="1">
    <location>
        <begin position="265"/>
        <end position="275"/>
    </location>
</feature>
<feature type="compositionally biased region" description="Low complexity" evidence="1">
    <location>
        <begin position="155"/>
        <end position="170"/>
    </location>
</feature>
<keyword evidence="3" id="KW-1185">Reference proteome</keyword>
<accession>A0A420Y079</accession>
<feature type="compositionally biased region" description="Low complexity" evidence="1">
    <location>
        <begin position="90"/>
        <end position="106"/>
    </location>
</feature>
<evidence type="ECO:0000313" key="2">
    <source>
        <dbReference type="EMBL" id="RKU41286.1"/>
    </source>
</evidence>
<evidence type="ECO:0000313" key="3">
    <source>
        <dbReference type="Proteomes" id="UP000275385"/>
    </source>
</evidence>
<organism evidence="2 3">
    <name type="scientific">Coniochaeta pulveracea</name>
    <dbReference type="NCBI Taxonomy" id="177199"/>
    <lineage>
        <taxon>Eukaryota</taxon>
        <taxon>Fungi</taxon>
        <taxon>Dikarya</taxon>
        <taxon>Ascomycota</taxon>
        <taxon>Pezizomycotina</taxon>
        <taxon>Sordariomycetes</taxon>
        <taxon>Sordariomycetidae</taxon>
        <taxon>Coniochaetales</taxon>
        <taxon>Coniochaetaceae</taxon>
        <taxon>Coniochaeta</taxon>
    </lineage>
</organism>
<gene>
    <name evidence="2" type="ORF">DL546_001497</name>
</gene>
<feature type="compositionally biased region" description="Acidic residues" evidence="1">
    <location>
        <begin position="336"/>
        <end position="351"/>
    </location>
</feature>
<dbReference type="EMBL" id="QVQW01000078">
    <property type="protein sequence ID" value="RKU41286.1"/>
    <property type="molecule type" value="Genomic_DNA"/>
</dbReference>
<feature type="region of interest" description="Disordered" evidence="1">
    <location>
        <begin position="259"/>
        <end position="286"/>
    </location>
</feature>
<dbReference type="Proteomes" id="UP000275385">
    <property type="component" value="Unassembled WGS sequence"/>
</dbReference>
<feature type="region of interest" description="Disordered" evidence="1">
    <location>
        <begin position="1"/>
        <end position="137"/>
    </location>
</feature>
<protein>
    <submittedName>
        <fullName evidence="2">Uncharacterized protein</fullName>
    </submittedName>
</protein>
<feature type="region of interest" description="Disordered" evidence="1">
    <location>
        <begin position="330"/>
        <end position="395"/>
    </location>
</feature>
<feature type="compositionally biased region" description="Basic and acidic residues" evidence="1">
    <location>
        <begin position="379"/>
        <end position="388"/>
    </location>
</feature>
<evidence type="ECO:0000256" key="1">
    <source>
        <dbReference type="SAM" id="MobiDB-lite"/>
    </source>
</evidence>
<dbReference type="AlphaFoldDB" id="A0A420Y079"/>
<proteinExistence type="predicted"/>
<reference evidence="2 3" key="1">
    <citation type="submission" date="2018-08" db="EMBL/GenBank/DDBJ databases">
        <title>Draft genome of the lignicolous fungus Coniochaeta pulveracea.</title>
        <authorList>
            <person name="Borstlap C.J."/>
            <person name="De Witt R.N."/>
            <person name="Botha A."/>
            <person name="Volschenk H."/>
        </authorList>
    </citation>
    <scope>NUCLEOTIDE SEQUENCE [LARGE SCALE GENOMIC DNA]</scope>
    <source>
        <strain evidence="2 3">CAB683</strain>
    </source>
</reference>